<feature type="region of interest" description="Disordered" evidence="9">
    <location>
        <begin position="150"/>
        <end position="179"/>
    </location>
</feature>
<dbReference type="GO" id="GO:0051301">
    <property type="term" value="P:cell division"/>
    <property type="evidence" value="ECO:0007669"/>
    <property type="project" value="UniProtKB-KW"/>
</dbReference>
<dbReference type="InterPro" id="IPR038718">
    <property type="entry name" value="SNF2-like_sf"/>
</dbReference>
<dbReference type="InterPro" id="IPR001650">
    <property type="entry name" value="Helicase_C-like"/>
</dbReference>
<reference evidence="12" key="1">
    <citation type="submission" date="2016-04" db="UniProtKB">
        <authorList>
            <consortium name="WormBaseParasite"/>
        </authorList>
    </citation>
    <scope>IDENTIFICATION</scope>
</reference>
<dbReference type="PANTHER" id="PTHR45629">
    <property type="entry name" value="SNF2/RAD54 FAMILY MEMBER"/>
    <property type="match status" value="1"/>
</dbReference>
<dbReference type="InterPro" id="IPR049730">
    <property type="entry name" value="SNF2/RAD54-like_C"/>
</dbReference>
<keyword evidence="6" id="KW-0131">Cell cycle</keyword>
<dbReference type="InterPro" id="IPR027417">
    <property type="entry name" value="P-loop_NTPase"/>
</dbReference>
<dbReference type="PANTHER" id="PTHR45629:SF7">
    <property type="entry name" value="DNA EXCISION REPAIR PROTEIN ERCC-6-RELATED"/>
    <property type="match status" value="1"/>
</dbReference>
<keyword evidence="4" id="KW-0498">Mitosis</keyword>
<feature type="compositionally biased region" description="Polar residues" evidence="9">
    <location>
        <begin position="841"/>
        <end position="850"/>
    </location>
</feature>
<dbReference type="PROSITE" id="PS51194">
    <property type="entry name" value="HELICASE_CTER"/>
    <property type="match status" value="1"/>
</dbReference>
<dbReference type="InterPro" id="IPR000330">
    <property type="entry name" value="SNF2_N"/>
</dbReference>
<evidence type="ECO:0000256" key="8">
    <source>
        <dbReference type="ARBA" id="ARBA00029956"/>
    </source>
</evidence>
<dbReference type="AlphaFoldDB" id="A0A158PMR5"/>
<keyword evidence="3" id="KW-0132">Cell division</keyword>
<feature type="region of interest" description="Disordered" evidence="9">
    <location>
        <begin position="1"/>
        <end position="24"/>
    </location>
</feature>
<dbReference type="Gene3D" id="3.40.50.10810">
    <property type="entry name" value="Tandem AAA-ATPase domain"/>
    <property type="match status" value="1"/>
</dbReference>
<evidence type="ECO:0000256" key="4">
    <source>
        <dbReference type="ARBA" id="ARBA00022776"/>
    </source>
</evidence>
<evidence type="ECO:0000256" key="6">
    <source>
        <dbReference type="ARBA" id="ARBA00023306"/>
    </source>
</evidence>
<evidence type="ECO:0000256" key="2">
    <source>
        <dbReference type="ARBA" id="ARBA00015341"/>
    </source>
</evidence>
<dbReference type="PROSITE" id="PS51192">
    <property type="entry name" value="HELICASE_ATP_BIND_1"/>
    <property type="match status" value="1"/>
</dbReference>
<dbReference type="InterPro" id="IPR014001">
    <property type="entry name" value="Helicase_ATP-bd"/>
</dbReference>
<name>A0A158PMR5_ANISI</name>
<dbReference type="Pfam" id="PF00176">
    <property type="entry name" value="SNF2-rel_dom"/>
    <property type="match status" value="1"/>
</dbReference>
<evidence type="ECO:0000256" key="5">
    <source>
        <dbReference type="ARBA" id="ARBA00022801"/>
    </source>
</evidence>
<dbReference type="SMART" id="SM00487">
    <property type="entry name" value="DEXDc"/>
    <property type="match status" value="1"/>
</dbReference>
<dbReference type="SUPFAM" id="SSF52540">
    <property type="entry name" value="P-loop containing nucleoside triphosphate hydrolases"/>
    <property type="match status" value="2"/>
</dbReference>
<feature type="compositionally biased region" description="Polar residues" evidence="9">
    <location>
        <begin position="154"/>
        <end position="165"/>
    </location>
</feature>
<evidence type="ECO:0000256" key="7">
    <source>
        <dbReference type="ARBA" id="ARBA00024776"/>
    </source>
</evidence>
<comment type="subunit">
    <text evidence="1">Interacts (via N-terminus) with spn-A/Rad51.</text>
</comment>
<evidence type="ECO:0000256" key="9">
    <source>
        <dbReference type="SAM" id="MobiDB-lite"/>
    </source>
</evidence>
<feature type="region of interest" description="Disordered" evidence="9">
    <location>
        <begin position="713"/>
        <end position="774"/>
    </location>
</feature>
<sequence>LTPKEDSNGEQRGDADGVRVNEGVKRPRLSVNNTAVVRSFEEEPRYSNASIPEHCVVGRSDVGACLVEGDESCRRYSVVYGRVSTRVHKRWENDGMLICKQRFALLQDEDGKTVAHVSAFSKKQLESLKSGSRLVISGFELEIQEVFDDDSDKQSPTSSAKQTFQSHASQKTSSLTSSSQATVGNSSVLRNKFVQPLLNRLSEECNRTAEVFIVNKDAKCDVDDGEDIILDSHIARYLRPHQKDGITFLYKQLVKPNSGVILADEMGLGKSVQTIAIIWILLKQFKTRRNHKNKLLPAANNSQDNSSLKFLLITPTSLVDNWRFEFNKWLPHSASSLVSAVTKADDIRKFSIYSTHSPVLLLSYEMALRCREVLERCTFTLMICDEAHRLKNSLSNLRIFISSICAQRRLLLTGTPIQNDLNEFFSLVDLVKPGKFENFSEFKNLVDDENKEADLQTFLSDLMLRRTSDVISSYLPPKRNNQSNEYDLNERVLRMFPTHFEAQNCSIGDSGKLRVFIEIMVSLREKNEKVVIVSNFTKTLDMLEELCKGLFFSTIRLDGSVMANKRLNLVNDFNNSSDNSQVFLLSTKAGGVGLNLIGASRLILFDSDWNPAHDVQAMARIWRDGQKRPCFIYRLVTTGTIDEKILQRQVKKSGLSSVVELDSLSEPVTAFAEEDLRDIFSLDSECECATHELMACSCGGDGSLEVERNLTLNGDDDDFEKADGDGNSMRTDITDNDSSNDNSSKKDKENDKTTDEPSTHKHHGIESSSADVVESDVERNNAMVSSMDCDNIGDNTGDNLVNKCTLSPSSSSIFDDIEQSYTNEQHQKGQSIITSTTTTQPQQFDSIVNR</sequence>
<evidence type="ECO:0000259" key="10">
    <source>
        <dbReference type="PROSITE" id="PS51192"/>
    </source>
</evidence>
<dbReference type="GO" id="GO:0015616">
    <property type="term" value="F:DNA translocase activity"/>
    <property type="evidence" value="ECO:0007669"/>
    <property type="project" value="TreeGrafter"/>
</dbReference>
<organism evidence="12">
    <name type="scientific">Anisakis simplex</name>
    <name type="common">Herring worm</name>
    <dbReference type="NCBI Taxonomy" id="6269"/>
    <lineage>
        <taxon>Eukaryota</taxon>
        <taxon>Metazoa</taxon>
        <taxon>Ecdysozoa</taxon>
        <taxon>Nematoda</taxon>
        <taxon>Chromadorea</taxon>
        <taxon>Rhabditida</taxon>
        <taxon>Spirurina</taxon>
        <taxon>Ascaridomorpha</taxon>
        <taxon>Ascaridoidea</taxon>
        <taxon>Anisakidae</taxon>
        <taxon>Anisakis</taxon>
        <taxon>Anisakis simplex complex</taxon>
    </lineage>
</organism>
<dbReference type="GO" id="GO:0005634">
    <property type="term" value="C:nucleus"/>
    <property type="evidence" value="ECO:0007669"/>
    <property type="project" value="TreeGrafter"/>
</dbReference>
<dbReference type="GO" id="GO:0000724">
    <property type="term" value="P:double-strand break repair via homologous recombination"/>
    <property type="evidence" value="ECO:0007669"/>
    <property type="project" value="TreeGrafter"/>
</dbReference>
<dbReference type="SMART" id="SM00490">
    <property type="entry name" value="HELICc"/>
    <property type="match status" value="1"/>
</dbReference>
<feature type="compositionally biased region" description="Low complexity" evidence="9">
    <location>
        <begin position="830"/>
        <end position="840"/>
    </location>
</feature>
<dbReference type="GO" id="GO:0005524">
    <property type="term" value="F:ATP binding"/>
    <property type="evidence" value="ECO:0007669"/>
    <property type="project" value="InterPro"/>
</dbReference>
<dbReference type="InterPro" id="IPR050496">
    <property type="entry name" value="SNF2_RAD54_helicase_repair"/>
</dbReference>
<feature type="compositionally biased region" description="Basic and acidic residues" evidence="9">
    <location>
        <begin position="743"/>
        <end position="759"/>
    </location>
</feature>
<proteinExistence type="predicted"/>
<feature type="compositionally biased region" description="Low complexity" evidence="9">
    <location>
        <begin position="166"/>
        <end position="179"/>
    </location>
</feature>
<dbReference type="WBParaSite" id="ASIM_0001003701-mRNA-1">
    <property type="protein sequence ID" value="ASIM_0001003701-mRNA-1"/>
    <property type="gene ID" value="ASIM_0001003701"/>
</dbReference>
<evidence type="ECO:0000256" key="3">
    <source>
        <dbReference type="ARBA" id="ARBA00022618"/>
    </source>
</evidence>
<evidence type="ECO:0000256" key="1">
    <source>
        <dbReference type="ARBA" id="ARBA00011467"/>
    </source>
</evidence>
<feature type="region of interest" description="Disordered" evidence="9">
    <location>
        <begin position="827"/>
        <end position="850"/>
    </location>
</feature>
<comment type="function">
    <text evidence="7">Involved in mitotic DNA repair and meiotic recombination. Functions in the recombinational DNA repair pathway. Essential for interhomolog gene conversion (GC), but may have a less important role in intersister GC than spn-A/Rad51. In the presence of DNA, spn-A/Rad51 enhances the ATPase activity of okr/Rad54.</text>
</comment>
<dbReference type="GO" id="GO:0016787">
    <property type="term" value="F:hydrolase activity"/>
    <property type="evidence" value="ECO:0007669"/>
    <property type="project" value="UniProtKB-KW"/>
</dbReference>
<dbReference type="CDD" id="cd18793">
    <property type="entry name" value="SF2_C_SNF"/>
    <property type="match status" value="1"/>
</dbReference>
<accession>A0A158PMR5</accession>
<dbReference type="Gene3D" id="3.40.50.300">
    <property type="entry name" value="P-loop containing nucleotide triphosphate hydrolases"/>
    <property type="match status" value="1"/>
</dbReference>
<feature type="domain" description="Helicase C-terminal" evidence="11">
    <location>
        <begin position="515"/>
        <end position="677"/>
    </location>
</feature>
<dbReference type="GO" id="GO:0007131">
    <property type="term" value="P:reciprocal meiotic recombination"/>
    <property type="evidence" value="ECO:0007669"/>
    <property type="project" value="TreeGrafter"/>
</dbReference>
<protein>
    <recommendedName>
        <fullName evidence="2">DNA repair and recombination protein RAD54-like</fullName>
    </recommendedName>
    <alternativeName>
        <fullName evidence="8">Protein okra</fullName>
    </alternativeName>
</protein>
<feature type="domain" description="Helicase ATP-binding" evidence="10">
    <location>
        <begin position="251"/>
        <end position="434"/>
    </location>
</feature>
<evidence type="ECO:0000259" key="11">
    <source>
        <dbReference type="PROSITE" id="PS51194"/>
    </source>
</evidence>
<keyword evidence="5" id="KW-0378">Hydrolase</keyword>
<evidence type="ECO:0000313" key="12">
    <source>
        <dbReference type="WBParaSite" id="ASIM_0001003701-mRNA-1"/>
    </source>
</evidence>